<comment type="caution">
    <text evidence="1">The sequence shown here is derived from an EMBL/GenBank/DDBJ whole genome shotgun (WGS) entry which is preliminary data.</text>
</comment>
<organism evidence="1 2">
    <name type="scientific">Acrocarpospora macrocephala</name>
    <dbReference type="NCBI Taxonomy" id="150177"/>
    <lineage>
        <taxon>Bacteria</taxon>
        <taxon>Bacillati</taxon>
        <taxon>Actinomycetota</taxon>
        <taxon>Actinomycetes</taxon>
        <taxon>Streptosporangiales</taxon>
        <taxon>Streptosporangiaceae</taxon>
        <taxon>Acrocarpospora</taxon>
    </lineage>
</organism>
<evidence type="ECO:0008006" key="3">
    <source>
        <dbReference type="Google" id="ProtNLM"/>
    </source>
</evidence>
<keyword evidence="2" id="KW-1185">Reference proteome</keyword>
<evidence type="ECO:0000313" key="2">
    <source>
        <dbReference type="Proteomes" id="UP000331127"/>
    </source>
</evidence>
<dbReference type="EMBL" id="BLAE01000011">
    <property type="protein sequence ID" value="GES08530.1"/>
    <property type="molecule type" value="Genomic_DNA"/>
</dbReference>
<evidence type="ECO:0000313" key="1">
    <source>
        <dbReference type="EMBL" id="GES08530.1"/>
    </source>
</evidence>
<dbReference type="AlphaFoldDB" id="A0A5M3WJH2"/>
<proteinExistence type="predicted"/>
<protein>
    <recommendedName>
        <fullName evidence="3">Transposase IS4-like domain-containing protein</fullName>
    </recommendedName>
</protein>
<sequence length="120" mass="13854">MVTPADRPDRDIARDLLWRARLTHPELTLAWADSAYAGTLVNWARDSSASPSRSCPGRRADRLRRATQTVGGRMDTELIMRARRNCRDHERLVQHSEAHISWSAITLMTRRRTRPRPSPR</sequence>
<reference evidence="1 2" key="1">
    <citation type="submission" date="2019-10" db="EMBL/GenBank/DDBJ databases">
        <title>Whole genome shotgun sequence of Acrocarpospora macrocephala NBRC 16266.</title>
        <authorList>
            <person name="Ichikawa N."/>
            <person name="Kimura A."/>
            <person name="Kitahashi Y."/>
            <person name="Komaki H."/>
            <person name="Oguchi A."/>
        </authorList>
    </citation>
    <scope>NUCLEOTIDE SEQUENCE [LARGE SCALE GENOMIC DNA]</scope>
    <source>
        <strain evidence="1 2">NBRC 16266</strain>
    </source>
</reference>
<dbReference type="Proteomes" id="UP000331127">
    <property type="component" value="Unassembled WGS sequence"/>
</dbReference>
<name>A0A5M3WJH2_9ACTN</name>
<dbReference type="OrthoDB" id="3542657at2"/>
<gene>
    <name evidence="1" type="ORF">Amac_021260</name>
</gene>
<accession>A0A5M3WJH2</accession>